<protein>
    <recommendedName>
        <fullName evidence="2">2'-phosphotransferase</fullName>
        <ecNumber evidence="2">2.7.1.160</ecNumber>
    </recommendedName>
</protein>
<evidence type="ECO:0000256" key="2">
    <source>
        <dbReference type="ARBA" id="ARBA00012007"/>
    </source>
</evidence>
<feature type="region of interest" description="Disordered" evidence="4">
    <location>
        <begin position="125"/>
        <end position="152"/>
    </location>
</feature>
<accession>A0A9W8NJW4</accession>
<dbReference type="Gene3D" id="1.10.10.970">
    <property type="entry name" value="RNA 2'-phosphotransferase, Tpt1/KptA family, N-terminal domain"/>
    <property type="match status" value="1"/>
</dbReference>
<dbReference type="EMBL" id="JANPWZ010000207">
    <property type="protein sequence ID" value="KAJ3578493.1"/>
    <property type="molecule type" value="Genomic_DNA"/>
</dbReference>
<dbReference type="Proteomes" id="UP001148614">
    <property type="component" value="Unassembled WGS sequence"/>
</dbReference>
<sequence>MVRKLLLTKDTVIGIQVRESRPRGLVLGNTATVALSTTGARAAASSLRRFSVLGATTLGKPRGEQRTQRPQIEYEDSATVDIVRSRGKGKAGVRGEISGDRSFYNGRGKMSEGFQDTADRMEDLALSGGAGRGGKNRRGGRRGGGGGGAGQSRQVLISKALSTLLRHQAQNAGIKLDAEGFAPLDKVTLYSYPIPTAPFMATMAAPPRPQPNARRDQRGSSHEREAALHHEAPQPRPIT</sequence>
<feature type="compositionally biased region" description="Basic and acidic residues" evidence="4">
    <location>
        <begin position="213"/>
        <end position="233"/>
    </location>
</feature>
<dbReference type="Pfam" id="PF01885">
    <property type="entry name" value="PTS_2-RNA"/>
    <property type="match status" value="1"/>
</dbReference>
<dbReference type="GO" id="GO:0000215">
    <property type="term" value="F:tRNA 2'-phosphotransferase activity"/>
    <property type="evidence" value="ECO:0007669"/>
    <property type="project" value="UniProtKB-EC"/>
</dbReference>
<evidence type="ECO:0000313" key="6">
    <source>
        <dbReference type="Proteomes" id="UP001148614"/>
    </source>
</evidence>
<comment type="catalytic activity">
    <reaction evidence="3">
        <text>2'-phospho-[ligated tRNA] + NAD(+) = mature tRNA + ADP-alpha-D-ribose 1'',2''-cyclic phosphate + nicotinamide</text>
        <dbReference type="Rhea" id="RHEA:23324"/>
        <dbReference type="Rhea" id="RHEA-COMP:11106"/>
        <dbReference type="Rhea" id="RHEA-COMP:11107"/>
        <dbReference type="ChEBI" id="CHEBI:17154"/>
        <dbReference type="ChEBI" id="CHEBI:57540"/>
        <dbReference type="ChEBI" id="CHEBI:76596"/>
        <dbReference type="ChEBI" id="CHEBI:82883"/>
        <dbReference type="ChEBI" id="CHEBI:85027"/>
        <dbReference type="EC" id="2.7.1.160"/>
    </reaction>
</comment>
<dbReference type="InterPro" id="IPR002745">
    <property type="entry name" value="Ptrans_KptA/Tpt1"/>
</dbReference>
<comment type="caution">
    <text evidence="5">The sequence shown here is derived from an EMBL/GenBank/DDBJ whole genome shotgun (WGS) entry which is preliminary data.</text>
</comment>
<evidence type="ECO:0000256" key="1">
    <source>
        <dbReference type="ARBA" id="ARBA00003343"/>
    </source>
</evidence>
<reference evidence="5" key="1">
    <citation type="submission" date="2022-07" db="EMBL/GenBank/DDBJ databases">
        <title>Genome Sequence of Xylaria arbuscula.</title>
        <authorList>
            <person name="Buettner E."/>
        </authorList>
    </citation>
    <scope>NUCLEOTIDE SEQUENCE</scope>
    <source>
        <strain evidence="5">VT107</strain>
    </source>
</reference>
<dbReference type="EC" id="2.7.1.160" evidence="2"/>
<comment type="function">
    <text evidence="1">Catalyzes the last step of tRNA splicing, the transfer of the splice junction 2'-phosphate from ligated tRNA to NAD to produce ADP-ribose 1''-2'' cyclic phosphate.</text>
</comment>
<evidence type="ECO:0000256" key="4">
    <source>
        <dbReference type="SAM" id="MobiDB-lite"/>
    </source>
</evidence>
<gene>
    <name evidence="5" type="ORF">NPX13_g2075</name>
</gene>
<dbReference type="InterPro" id="IPR042080">
    <property type="entry name" value="RNA_2'-PTrans_N"/>
</dbReference>
<dbReference type="SUPFAM" id="SSF56399">
    <property type="entry name" value="ADP-ribosylation"/>
    <property type="match status" value="1"/>
</dbReference>
<dbReference type="AlphaFoldDB" id="A0A9W8NJW4"/>
<feature type="region of interest" description="Disordered" evidence="4">
    <location>
        <begin position="201"/>
        <end position="239"/>
    </location>
</feature>
<name>A0A9W8NJW4_9PEZI</name>
<proteinExistence type="predicted"/>
<keyword evidence="6" id="KW-1185">Reference proteome</keyword>
<evidence type="ECO:0000313" key="5">
    <source>
        <dbReference type="EMBL" id="KAJ3578493.1"/>
    </source>
</evidence>
<evidence type="ECO:0000256" key="3">
    <source>
        <dbReference type="ARBA" id="ARBA00047949"/>
    </source>
</evidence>
<organism evidence="5 6">
    <name type="scientific">Xylaria arbuscula</name>
    <dbReference type="NCBI Taxonomy" id="114810"/>
    <lineage>
        <taxon>Eukaryota</taxon>
        <taxon>Fungi</taxon>
        <taxon>Dikarya</taxon>
        <taxon>Ascomycota</taxon>
        <taxon>Pezizomycotina</taxon>
        <taxon>Sordariomycetes</taxon>
        <taxon>Xylariomycetidae</taxon>
        <taxon>Xylariales</taxon>
        <taxon>Xylariaceae</taxon>
        <taxon>Xylaria</taxon>
    </lineage>
</organism>